<gene>
    <name evidence="1" type="ORF">CPB83DRAFT_342126</name>
</gene>
<reference evidence="1" key="1">
    <citation type="submission" date="2020-11" db="EMBL/GenBank/DDBJ databases">
        <authorList>
            <consortium name="DOE Joint Genome Institute"/>
            <person name="Ahrendt S."/>
            <person name="Riley R."/>
            <person name="Andreopoulos W."/>
            <person name="Labutti K."/>
            <person name="Pangilinan J."/>
            <person name="Ruiz-Duenas F.J."/>
            <person name="Barrasa J.M."/>
            <person name="Sanchez-Garcia M."/>
            <person name="Camarero S."/>
            <person name="Miyauchi S."/>
            <person name="Serrano A."/>
            <person name="Linde D."/>
            <person name="Babiker R."/>
            <person name="Drula E."/>
            <person name="Ayuso-Fernandez I."/>
            <person name="Pacheco R."/>
            <person name="Padilla G."/>
            <person name="Ferreira P."/>
            <person name="Barriuso J."/>
            <person name="Kellner H."/>
            <person name="Castanera R."/>
            <person name="Alfaro M."/>
            <person name="Ramirez L."/>
            <person name="Pisabarro A.G."/>
            <person name="Kuo A."/>
            <person name="Tritt A."/>
            <person name="Lipzen A."/>
            <person name="He G."/>
            <person name="Yan M."/>
            <person name="Ng V."/>
            <person name="Cullen D."/>
            <person name="Martin F."/>
            <person name="Rosso M.-N."/>
            <person name="Henrissat B."/>
            <person name="Hibbett D."/>
            <person name="Martinez A.T."/>
            <person name="Grigoriev I.V."/>
        </authorList>
    </citation>
    <scope>NUCLEOTIDE SEQUENCE</scope>
    <source>
        <strain evidence="1">CBS 506.95</strain>
    </source>
</reference>
<keyword evidence="2" id="KW-1185">Reference proteome</keyword>
<dbReference type="EMBL" id="MU157826">
    <property type="protein sequence ID" value="KAF9534542.1"/>
    <property type="molecule type" value="Genomic_DNA"/>
</dbReference>
<proteinExistence type="predicted"/>
<sequence length="150" mass="16926">MQRDQEMSKTKMVLGPLSNPPRIRFQRCTPPDPLSHPAHAFNNLREEEPWAAIYASIHRLSCKITVKGSNCILSTSQHFSGSCIVPILQFFCFPFVCTSLIASSGRSEYYVVSTTEITERQRSLSVTVQPLACPTRSIYLRHNFVSVHVP</sequence>
<comment type="caution">
    <text evidence="1">The sequence shown here is derived from an EMBL/GenBank/DDBJ whole genome shotgun (WGS) entry which is preliminary data.</text>
</comment>
<protein>
    <submittedName>
        <fullName evidence="1">Uncharacterized protein</fullName>
    </submittedName>
</protein>
<dbReference type="Proteomes" id="UP000807306">
    <property type="component" value="Unassembled WGS sequence"/>
</dbReference>
<name>A0A9P6JUP7_9AGAR</name>
<dbReference type="AlphaFoldDB" id="A0A9P6JUP7"/>
<evidence type="ECO:0000313" key="1">
    <source>
        <dbReference type="EMBL" id="KAF9534542.1"/>
    </source>
</evidence>
<accession>A0A9P6JUP7</accession>
<organism evidence="1 2">
    <name type="scientific">Crepidotus variabilis</name>
    <dbReference type="NCBI Taxonomy" id="179855"/>
    <lineage>
        <taxon>Eukaryota</taxon>
        <taxon>Fungi</taxon>
        <taxon>Dikarya</taxon>
        <taxon>Basidiomycota</taxon>
        <taxon>Agaricomycotina</taxon>
        <taxon>Agaricomycetes</taxon>
        <taxon>Agaricomycetidae</taxon>
        <taxon>Agaricales</taxon>
        <taxon>Agaricineae</taxon>
        <taxon>Crepidotaceae</taxon>
        <taxon>Crepidotus</taxon>
    </lineage>
</organism>
<evidence type="ECO:0000313" key="2">
    <source>
        <dbReference type="Proteomes" id="UP000807306"/>
    </source>
</evidence>